<dbReference type="GO" id="GO:0030488">
    <property type="term" value="P:tRNA methylation"/>
    <property type="evidence" value="ECO:0007669"/>
    <property type="project" value="TreeGrafter"/>
</dbReference>
<accession>A0A6N9T8M7</accession>
<comment type="caution">
    <text evidence="2">The sequence shown here is derived from an EMBL/GenBank/DDBJ whole genome shotgun (WGS) entry which is preliminary data.</text>
</comment>
<feature type="non-terminal residue" evidence="2">
    <location>
        <position position="1"/>
    </location>
</feature>
<dbReference type="InterPro" id="IPR002052">
    <property type="entry name" value="DNA_methylase_N6_adenine_CS"/>
</dbReference>
<dbReference type="GO" id="GO:0016423">
    <property type="term" value="F:tRNA (guanine) methyltransferase activity"/>
    <property type="evidence" value="ECO:0007669"/>
    <property type="project" value="TreeGrafter"/>
</dbReference>
<dbReference type="RefSeq" id="WP_203561209.1">
    <property type="nucleotide sequence ID" value="NZ_JAAAMG010000039.1"/>
</dbReference>
<gene>
    <name evidence="2" type="ORF">GTK09_25595</name>
</gene>
<feature type="domain" description="Ribosomal RNA large subunit methyltransferase K/L-like methyltransferase" evidence="1">
    <location>
        <begin position="318"/>
        <end position="399"/>
    </location>
</feature>
<dbReference type="GO" id="GO:0003676">
    <property type="term" value="F:nucleic acid binding"/>
    <property type="evidence" value="ECO:0007669"/>
    <property type="project" value="InterPro"/>
</dbReference>
<proteinExistence type="predicted"/>
<dbReference type="EMBL" id="JAAAMG010000039">
    <property type="protein sequence ID" value="NDW07784.1"/>
    <property type="molecule type" value="Genomic_DNA"/>
</dbReference>
<dbReference type="Gene3D" id="3.40.50.150">
    <property type="entry name" value="Vaccinia Virus protein VP39"/>
    <property type="match status" value="2"/>
</dbReference>
<dbReference type="Proteomes" id="UP000469011">
    <property type="component" value="Unassembled WGS sequence"/>
</dbReference>
<evidence type="ECO:0000313" key="2">
    <source>
        <dbReference type="EMBL" id="NDW07784.1"/>
    </source>
</evidence>
<dbReference type="PROSITE" id="PS00092">
    <property type="entry name" value="N6_MTASE"/>
    <property type="match status" value="1"/>
</dbReference>
<evidence type="ECO:0000313" key="3">
    <source>
        <dbReference type="Proteomes" id="UP000469011"/>
    </source>
</evidence>
<sequence length="447" mass="51013">FSIWFITDREMEYISNKRRCVAGERNYFIVYIQYVFNDNPLAIFKERKPGWLQSVTLPHTLCRAMLNTSRPGQIKAPEETRIFDPFLGTGTTLFDAVSVFPRCHFTGVDLEHSSRQAIIDNAEFFSLSSSSLKTLRRFFEGIYENDSQQRINRETIQDALLMQDMPKDIGAKVNWIASRLFMPRNGTDEILTSHAQPLEQLSPALLSTMMSYSFHDRMLMWIIWRSIKMNYYQIIRQGFAAVDQALRHEVNERFIVELSALISIRENQESSPNGGDEISGTYNSLYSRGVGESAGFFKELGGRINRNEGINVVSGIDCREYMRLNVPNGSIDIIVTDPPYGFNISNEGADLSLLSVDIVREFVRILDRRGQLLMCLPAGARTGKMIPYSQTRAIIANAVLREANRANRTLTWFLRSQIAKNSLINPPYYWGGHAAVSRDILHFTLDT</sequence>
<dbReference type="PANTHER" id="PTHR14911:SF13">
    <property type="entry name" value="TRNA (GUANINE(6)-N2)-METHYLTRANSFERASE THUMP3"/>
    <property type="match status" value="1"/>
</dbReference>
<dbReference type="InterPro" id="IPR029063">
    <property type="entry name" value="SAM-dependent_MTases_sf"/>
</dbReference>
<dbReference type="Pfam" id="PF01170">
    <property type="entry name" value="UPF0020"/>
    <property type="match status" value="1"/>
</dbReference>
<keyword evidence="3" id="KW-1185">Reference proteome</keyword>
<organism evidence="2 3">
    <name type="scientific">Jiella pacifica</name>
    <dbReference type="NCBI Taxonomy" id="2696469"/>
    <lineage>
        <taxon>Bacteria</taxon>
        <taxon>Pseudomonadati</taxon>
        <taxon>Pseudomonadota</taxon>
        <taxon>Alphaproteobacteria</taxon>
        <taxon>Hyphomicrobiales</taxon>
        <taxon>Aurantimonadaceae</taxon>
        <taxon>Jiella</taxon>
    </lineage>
</organism>
<dbReference type="PANTHER" id="PTHR14911">
    <property type="entry name" value="THUMP DOMAIN-CONTAINING"/>
    <property type="match status" value="1"/>
</dbReference>
<name>A0A6N9T8M7_9HYPH</name>
<dbReference type="InterPro" id="IPR000241">
    <property type="entry name" value="RlmKL-like_Mtase"/>
</dbReference>
<reference evidence="2 3" key="1">
    <citation type="submission" date="2020-01" db="EMBL/GenBank/DDBJ databases">
        <title>Jiella pacifica sp. nov.</title>
        <authorList>
            <person name="Xue Z."/>
            <person name="Zhu S."/>
            <person name="Chen J."/>
            <person name="Yang J."/>
        </authorList>
    </citation>
    <scope>NUCLEOTIDE SEQUENCE [LARGE SCALE GENOMIC DNA]</scope>
    <source>
        <strain evidence="2 3">40Bstr34</strain>
    </source>
</reference>
<dbReference type="AlphaFoldDB" id="A0A6N9T8M7"/>
<evidence type="ECO:0000259" key="1">
    <source>
        <dbReference type="Pfam" id="PF01170"/>
    </source>
</evidence>
<dbReference type="SUPFAM" id="SSF53335">
    <property type="entry name" value="S-adenosyl-L-methionine-dependent methyltransferases"/>
    <property type="match status" value="1"/>
</dbReference>
<protein>
    <recommendedName>
        <fullName evidence="1">Ribosomal RNA large subunit methyltransferase K/L-like methyltransferase domain-containing protein</fullName>
    </recommendedName>
</protein>